<evidence type="ECO:0000313" key="2">
    <source>
        <dbReference type="WBParaSite" id="maker-unitig_45938-snap-gene-0.4-mRNA-1"/>
    </source>
</evidence>
<evidence type="ECO:0000313" key="1">
    <source>
        <dbReference type="Proteomes" id="UP000095280"/>
    </source>
</evidence>
<proteinExistence type="predicted"/>
<protein>
    <submittedName>
        <fullName evidence="2">IgGFc_binding domain-containing protein</fullName>
    </submittedName>
</protein>
<name>A0A1I8FT79_9PLAT</name>
<keyword evidence="1" id="KW-1185">Reference proteome</keyword>
<sequence length="1516" mass="166822">ASSDGITVDRTPPFVKITNLGLPDGSIETAASIYSETVDSLTAQFEFRDSESEAAFASVMYGEHPYGDSMFRRERIDLGARELAGVTADDRVHPLPDGQPNIFTAIVENSLAGTMSRDPESEIDYYSIMIGEAEGRAEILLGKNVSGDATSFTVHPSEFAAIMEHNKNYFVTLIAYNKVKYSTKIYSKAIIIDDTPPEHSVIVELSDRVQLINGTIQAHDSSKCTDAESCMKMDVTCHLGLDTLAVTWVPFQDPESGISRYEIGLGTTPGATQVMEFTTIPADSTTYTFTGIRLDIYKRLFAVLKGYNGAEHFSTVISSGVFISRVGSDLGFHQPITINDGDHVGKDIAYKRQHTGLNLQNGETYFAIVSGTTALSHIITVRSSGVVIRLEPIIPGHVFDGSIAGIDLHKQKSYTQLSCNWMGFGNDTILINPNGGSNSVDKLGQRQAIDYYEVAFGTDRRYPKTRDNVLPFVNVGQNKTFTAYDLDLVPIKGIYYATVRAYSKGFATAELYDKDSTGELYNFTFNVNPLSSVSTDTMVKLTDLELEQAETLYAMVIGLDEAGECNGTVASFMFDNNPPSKGEVTAGPFYDMKLSFSLEAGALHVKWRGFEDSDSGLSHIKLQLWRAKGCAPSELKNLTAVADITGLEASVKINDTASISEVTFRDLDLQPGVPYIVTIEAENRAELITRHRTTPILLDISMPTAGFVTDGSNFTEDAEYSGRSDSLRATLLHFPKASADPCPLRSPSRTEWQTLNTAGLWNVDEWWSLRFRHDLASPIGQGGADWDLHLERDLSSARVLSGAIQADSHLGIGASYSFKAQVANSSRVVTSLVLWNGPSGVVGDIDYVPEEDWSQYTCSCCVFPDPIRFPNCSDLCEGCSPEFLDYLRVNISRDLSQPPPTPRPTRAPGSKLIENALPLPDDTLQGDFDEINRIHSACGLQILYEPADSPAILLWCTHDNNSFPAVRELISLDFDPSAELHNYTLHFYSIAQDTGYREWTARVEVDGAMLGVVSGLPSIPQARVTLLAHTKANFVPPLDPDNVLDRWRSVVKLRDLRLPQPTSEKCRYGNAFVAGTNPIVAYSGAVFWNETQVSDWQVLYKPCIPCLHDCDYLHCDPKCRDNGFTEVRLMLAGLKLKDGETYQFGVKATLANGQSAVSLSTGQLVDTTPPEVDNEAPLFYNDPTAPYPYAPTNYTASTTEIRAVWIISDNESLIMEHFWAIGSAPKGTDLQPWTSVGALPSGTNSQLVLTNGRKYFVSVRSVNNAGLATTYYDKIGLTVMTDPPELGNINASLVGVKDFDFEVSPPDAKMQTDQSVVGATLRFNLDKSVEYYEFCISSAEDRLDDILPCIPAPKMNESDAGVTVQIRNNTIHWNDFDGSDENITLGSLNRNSSVESLRNRFFLEPGKTIYIKLHACTKAYVCANRTLSKQTIVPDESLVLQISSLKTQALPVEFRDADRLDMPEVKVIGSYPNGTSLYFEKLTDERTKADYDSSAASHYKPYIVHQNGLNTEQDAS</sequence>
<dbReference type="Proteomes" id="UP000095280">
    <property type="component" value="Unplaced"/>
</dbReference>
<organism evidence="1 2">
    <name type="scientific">Macrostomum lignano</name>
    <dbReference type="NCBI Taxonomy" id="282301"/>
    <lineage>
        <taxon>Eukaryota</taxon>
        <taxon>Metazoa</taxon>
        <taxon>Spiralia</taxon>
        <taxon>Lophotrochozoa</taxon>
        <taxon>Platyhelminthes</taxon>
        <taxon>Rhabditophora</taxon>
        <taxon>Macrostomorpha</taxon>
        <taxon>Macrostomida</taxon>
        <taxon>Macrostomidae</taxon>
        <taxon>Macrostomum</taxon>
    </lineage>
</organism>
<accession>A0A1I8FT79</accession>
<reference evidence="2" key="1">
    <citation type="submission" date="2016-11" db="UniProtKB">
        <authorList>
            <consortium name="WormBaseParasite"/>
        </authorList>
    </citation>
    <scope>IDENTIFICATION</scope>
</reference>
<dbReference type="PANTHER" id="PTHR16897">
    <property type="entry name" value="OS10G0105400 PROTEIN"/>
    <property type="match status" value="1"/>
</dbReference>
<dbReference type="WBParaSite" id="maker-unitig_45938-snap-gene-0.4-mRNA-1">
    <property type="protein sequence ID" value="maker-unitig_45938-snap-gene-0.4-mRNA-1"/>
    <property type="gene ID" value="maker-unitig_45938-snap-gene-0.4"/>
</dbReference>
<dbReference type="PANTHER" id="PTHR16897:SF2">
    <property type="entry name" value="OS03G0226600 PROTEIN"/>
    <property type="match status" value="1"/>
</dbReference>